<evidence type="ECO:0000256" key="6">
    <source>
        <dbReference type="ARBA" id="ARBA00022679"/>
    </source>
</evidence>
<evidence type="ECO:0000256" key="8">
    <source>
        <dbReference type="ARBA" id="ARBA00022737"/>
    </source>
</evidence>
<feature type="compositionally biased region" description="Pro residues" evidence="16">
    <location>
        <begin position="76"/>
        <end position="100"/>
    </location>
</feature>
<feature type="chain" id="PRO_5015126066" evidence="17">
    <location>
        <begin position="21"/>
        <end position="1698"/>
    </location>
</feature>
<comment type="caution">
    <text evidence="19">The sequence shown here is derived from an EMBL/GenBank/DDBJ whole genome shotgun (WGS) entry which is preliminary data.</text>
</comment>
<reference evidence="19 20" key="1">
    <citation type="journal article" date="2018" name="Plant J.">
        <title>Genome sequences of Chlorella sorokiniana UTEX 1602 and Micractinium conductrix SAG 241.80: implications to maltose excretion by a green alga.</title>
        <authorList>
            <person name="Arriola M.B."/>
            <person name="Velmurugan N."/>
            <person name="Zhang Y."/>
            <person name="Plunkett M.H."/>
            <person name="Hondzo H."/>
            <person name="Barney B.M."/>
        </authorList>
    </citation>
    <scope>NUCLEOTIDE SEQUENCE [LARGE SCALE GENOMIC DNA]</scope>
    <source>
        <strain evidence="19 20">SAG 241.80</strain>
    </source>
</reference>
<evidence type="ECO:0000256" key="4">
    <source>
        <dbReference type="ARBA" id="ARBA00022527"/>
    </source>
</evidence>
<feature type="binding site" evidence="15">
    <location>
        <position position="1307"/>
    </location>
    <ligand>
        <name>ATP</name>
        <dbReference type="ChEBI" id="CHEBI:30616"/>
    </ligand>
</feature>
<feature type="region of interest" description="Disordered" evidence="16">
    <location>
        <begin position="1098"/>
        <end position="1190"/>
    </location>
</feature>
<keyword evidence="12" id="KW-1133">Transmembrane helix</keyword>
<feature type="compositionally biased region" description="Low complexity" evidence="16">
    <location>
        <begin position="177"/>
        <end position="201"/>
    </location>
</feature>
<dbReference type="Pfam" id="PF08263">
    <property type="entry name" value="LRRNT_2"/>
    <property type="match status" value="1"/>
</dbReference>
<feature type="compositionally biased region" description="Pro residues" evidence="16">
    <location>
        <begin position="257"/>
        <end position="283"/>
    </location>
</feature>
<keyword evidence="9 15" id="KW-0547">Nucleotide-binding</keyword>
<evidence type="ECO:0000313" key="19">
    <source>
        <dbReference type="EMBL" id="PSC70242.1"/>
    </source>
</evidence>
<feature type="compositionally biased region" description="Pro residues" evidence="16">
    <location>
        <begin position="302"/>
        <end position="336"/>
    </location>
</feature>
<keyword evidence="5" id="KW-0433">Leucine-rich repeat</keyword>
<dbReference type="Gene3D" id="3.80.10.10">
    <property type="entry name" value="Ribonuclease Inhibitor"/>
    <property type="match status" value="1"/>
</dbReference>
<dbReference type="InterPro" id="IPR046959">
    <property type="entry name" value="PRK1-6/SRF4-like"/>
</dbReference>
<evidence type="ECO:0000256" key="13">
    <source>
        <dbReference type="ARBA" id="ARBA00023136"/>
    </source>
</evidence>
<dbReference type="OrthoDB" id="511504at2759"/>
<keyword evidence="8" id="KW-0677">Repeat</keyword>
<dbReference type="InterPro" id="IPR017441">
    <property type="entry name" value="Protein_kinase_ATP_BS"/>
</dbReference>
<dbReference type="GO" id="GO:0016020">
    <property type="term" value="C:membrane"/>
    <property type="evidence" value="ECO:0007669"/>
    <property type="project" value="UniProtKB-SubCell"/>
</dbReference>
<keyword evidence="6" id="KW-0808">Transferase</keyword>
<dbReference type="FunFam" id="3.80.10.10:FF:000129">
    <property type="entry name" value="Leucine-rich repeat receptor-like kinase"/>
    <property type="match status" value="1"/>
</dbReference>
<dbReference type="InterPro" id="IPR001245">
    <property type="entry name" value="Ser-Thr/Tyr_kinase_cat_dom"/>
</dbReference>
<dbReference type="PROSITE" id="PS00107">
    <property type="entry name" value="PROTEIN_KINASE_ATP"/>
    <property type="match status" value="1"/>
</dbReference>
<feature type="compositionally biased region" description="Gly residues" evidence="16">
    <location>
        <begin position="22"/>
        <end position="31"/>
    </location>
</feature>
<keyword evidence="10" id="KW-0418">Kinase</keyword>
<dbReference type="SUPFAM" id="SSF49785">
    <property type="entry name" value="Galactose-binding domain-like"/>
    <property type="match status" value="1"/>
</dbReference>
<evidence type="ECO:0000256" key="2">
    <source>
        <dbReference type="ARBA" id="ARBA00004430"/>
    </source>
</evidence>
<organism evidence="19 20">
    <name type="scientific">Micractinium conductrix</name>
    <dbReference type="NCBI Taxonomy" id="554055"/>
    <lineage>
        <taxon>Eukaryota</taxon>
        <taxon>Viridiplantae</taxon>
        <taxon>Chlorophyta</taxon>
        <taxon>core chlorophytes</taxon>
        <taxon>Trebouxiophyceae</taxon>
        <taxon>Chlorellales</taxon>
        <taxon>Chlorellaceae</taxon>
        <taxon>Chlorella clade</taxon>
        <taxon>Micractinium</taxon>
    </lineage>
</organism>
<dbReference type="InterPro" id="IPR008271">
    <property type="entry name" value="Ser/Thr_kinase_AS"/>
</dbReference>
<dbReference type="PANTHER" id="PTHR48007:SF4">
    <property type="entry name" value="LEUCINE-RICH REPEAT RECEPTOR-LIKE PROTEIN KINASE PXC1"/>
    <property type="match status" value="1"/>
</dbReference>
<dbReference type="PANTHER" id="PTHR48007">
    <property type="entry name" value="LEUCINE-RICH REPEAT RECEPTOR-LIKE PROTEIN KINASE PXC1"/>
    <property type="match status" value="1"/>
</dbReference>
<evidence type="ECO:0000256" key="3">
    <source>
        <dbReference type="ARBA" id="ARBA00008684"/>
    </source>
</evidence>
<feature type="compositionally biased region" description="Low complexity" evidence="16">
    <location>
        <begin position="45"/>
        <end position="68"/>
    </location>
</feature>
<proteinExistence type="inferred from homology"/>
<evidence type="ECO:0000256" key="17">
    <source>
        <dbReference type="SAM" id="SignalP"/>
    </source>
</evidence>
<evidence type="ECO:0000256" key="11">
    <source>
        <dbReference type="ARBA" id="ARBA00022840"/>
    </source>
</evidence>
<evidence type="ECO:0000256" key="14">
    <source>
        <dbReference type="ARBA" id="ARBA00023170"/>
    </source>
</evidence>
<evidence type="ECO:0000256" key="7">
    <source>
        <dbReference type="ARBA" id="ARBA00022692"/>
    </source>
</evidence>
<dbReference type="InterPro" id="IPR032675">
    <property type="entry name" value="LRR_dom_sf"/>
</dbReference>
<protein>
    <submittedName>
        <fullName evidence="19">Serine threonine-kinase CTR1</fullName>
    </submittedName>
</protein>
<dbReference type="Gene3D" id="1.10.510.10">
    <property type="entry name" value="Transferase(Phosphotransferase) domain 1"/>
    <property type="match status" value="1"/>
</dbReference>
<evidence type="ECO:0000256" key="9">
    <source>
        <dbReference type="ARBA" id="ARBA00022741"/>
    </source>
</evidence>
<dbReference type="InterPro" id="IPR013210">
    <property type="entry name" value="LRR_N_plant-typ"/>
</dbReference>
<feature type="domain" description="Protein kinase" evidence="18">
    <location>
        <begin position="1280"/>
        <end position="1565"/>
    </location>
</feature>
<dbReference type="EMBL" id="LHPF02000021">
    <property type="protein sequence ID" value="PSC70242.1"/>
    <property type="molecule type" value="Genomic_DNA"/>
</dbReference>
<feature type="region of interest" description="Disordered" evidence="16">
    <location>
        <begin position="869"/>
        <end position="892"/>
    </location>
</feature>
<evidence type="ECO:0000256" key="1">
    <source>
        <dbReference type="ARBA" id="ARBA00004370"/>
    </source>
</evidence>
<feature type="compositionally biased region" description="Basic and acidic residues" evidence="16">
    <location>
        <begin position="1122"/>
        <end position="1135"/>
    </location>
</feature>
<dbReference type="PROSITE" id="PS00108">
    <property type="entry name" value="PROTEIN_KINASE_ST"/>
    <property type="match status" value="1"/>
</dbReference>
<dbReference type="InterPro" id="IPR008979">
    <property type="entry name" value="Galactose-bd-like_sf"/>
</dbReference>
<dbReference type="PROSITE" id="PS50011">
    <property type="entry name" value="PROTEIN_KINASE_DOM"/>
    <property type="match status" value="1"/>
</dbReference>
<dbReference type="Gene3D" id="2.60.120.260">
    <property type="entry name" value="Galactose-binding domain-like"/>
    <property type="match status" value="1"/>
</dbReference>
<dbReference type="CDD" id="cd13999">
    <property type="entry name" value="STKc_MAP3K-like"/>
    <property type="match status" value="1"/>
</dbReference>
<feature type="signal peptide" evidence="17">
    <location>
        <begin position="1"/>
        <end position="20"/>
    </location>
</feature>
<dbReference type="SMART" id="SM00220">
    <property type="entry name" value="S_TKc"/>
    <property type="match status" value="1"/>
</dbReference>
<accession>A0A2P6V833</accession>
<dbReference type="GO" id="GO:0005930">
    <property type="term" value="C:axoneme"/>
    <property type="evidence" value="ECO:0007669"/>
    <property type="project" value="UniProtKB-SubCell"/>
</dbReference>
<dbReference type="GO" id="GO:0005524">
    <property type="term" value="F:ATP binding"/>
    <property type="evidence" value="ECO:0007669"/>
    <property type="project" value="UniProtKB-UniRule"/>
</dbReference>
<keyword evidence="7" id="KW-0812">Transmembrane</keyword>
<keyword evidence="17" id="KW-0732">Signal</keyword>
<keyword evidence="4" id="KW-0723">Serine/threonine-protein kinase</keyword>
<dbReference type="Pfam" id="PF07714">
    <property type="entry name" value="PK_Tyr_Ser-Thr"/>
    <property type="match status" value="1"/>
</dbReference>
<dbReference type="PRINTS" id="PR00109">
    <property type="entry name" value="TYRKINASE"/>
</dbReference>
<feature type="compositionally biased region" description="Low complexity" evidence="16">
    <location>
        <begin position="101"/>
        <end position="129"/>
    </location>
</feature>
<dbReference type="STRING" id="554055.A0A2P6V833"/>
<feature type="region of interest" description="Disordered" evidence="16">
    <location>
        <begin position="1239"/>
        <end position="1263"/>
    </location>
</feature>
<evidence type="ECO:0000313" key="20">
    <source>
        <dbReference type="Proteomes" id="UP000239649"/>
    </source>
</evidence>
<gene>
    <name evidence="19" type="ORF">C2E20_6296</name>
</gene>
<dbReference type="GO" id="GO:0004674">
    <property type="term" value="F:protein serine/threonine kinase activity"/>
    <property type="evidence" value="ECO:0007669"/>
    <property type="project" value="UniProtKB-KW"/>
</dbReference>
<evidence type="ECO:0000256" key="12">
    <source>
        <dbReference type="ARBA" id="ARBA00022989"/>
    </source>
</evidence>
<dbReference type="SUPFAM" id="SSF56112">
    <property type="entry name" value="Protein kinase-like (PK-like)"/>
    <property type="match status" value="1"/>
</dbReference>
<keyword evidence="13" id="KW-0472">Membrane</keyword>
<name>A0A2P6V833_9CHLO</name>
<comment type="subcellular location">
    <subcellularLocation>
        <location evidence="2">Cytoplasm</location>
        <location evidence="2">Cytoskeleton</location>
        <location evidence="2">Cilium axoneme</location>
    </subcellularLocation>
    <subcellularLocation>
        <location evidence="1">Membrane</location>
    </subcellularLocation>
</comment>
<dbReference type="SUPFAM" id="SSF52058">
    <property type="entry name" value="L domain-like"/>
    <property type="match status" value="1"/>
</dbReference>
<dbReference type="InterPro" id="IPR000719">
    <property type="entry name" value="Prot_kinase_dom"/>
</dbReference>
<keyword evidence="11 15" id="KW-0067">ATP-binding</keyword>
<keyword evidence="20" id="KW-1185">Reference proteome</keyword>
<feature type="region of interest" description="Disordered" evidence="16">
    <location>
        <begin position="18"/>
        <end position="339"/>
    </location>
</feature>
<evidence type="ECO:0000256" key="5">
    <source>
        <dbReference type="ARBA" id="ARBA00022614"/>
    </source>
</evidence>
<evidence type="ECO:0000256" key="16">
    <source>
        <dbReference type="SAM" id="MobiDB-lite"/>
    </source>
</evidence>
<evidence type="ECO:0000259" key="18">
    <source>
        <dbReference type="PROSITE" id="PS50011"/>
    </source>
</evidence>
<dbReference type="Proteomes" id="UP000239649">
    <property type="component" value="Unassembled WGS sequence"/>
</dbReference>
<comment type="similarity">
    <text evidence="3">Belongs to the protein kinase superfamily. Ser/Thr protein kinase family.</text>
</comment>
<evidence type="ECO:0000256" key="15">
    <source>
        <dbReference type="PROSITE-ProRule" id="PRU10141"/>
    </source>
</evidence>
<evidence type="ECO:0000256" key="10">
    <source>
        <dbReference type="ARBA" id="ARBA00022777"/>
    </source>
</evidence>
<keyword evidence="14" id="KW-0675">Receptor</keyword>
<feature type="compositionally biased region" description="Pro residues" evidence="16">
    <location>
        <begin position="873"/>
        <end position="892"/>
    </location>
</feature>
<sequence>MTRWLLAALLAALLLGSAAAAPGGGGDGGPGRRNALAPSPAEAPQQQDQQKQEGASPPLGLEPLSPEPRGGGESPSPAPPPTTDGSPALPPPTDGSPAPAPVASSPAPAPADSGPAPVPAAAPISSSSPAPVPAAAPPSSTSGPAPAPRVLAASSNANRDAVSPTLASAPAPPPSDAPNSDNGDVYVAAASAVSPPAQAPLARPPSKQGGSNDYGASPLPQQEPSPSPIVEAPAPPPAGQGGSNALGSPSPSLEPQSPLPSPDPLPPSPAPLSPSPVPAPPPGDFTVTDEDGGKAPSAAVDSPPPFSPSPSPLVSPPPDPSPDPPPSPVLPPPPDANPQAAALLDFKAGLSDSSQDLLEGWNSSTANPCSGWKGVVCDGANENVQGLQLSGLDLTGTISPSLADLPKLQQVDLSDNQLAGVIPKPWQTGDGNAPELQSLLLHNNWMTGPLPALTLRTLGNATLHGNMLTGSIPISWATAPSGASISILPQQAEKQGGGLCGDVPSAPKLTLYAPPGAWYPVVNTLGSCLSSCNNPVTSLTNTNIYQAALDSNATVWDTAAINGWAGQEASAESVTIPCYQQGSPVGGYLGGDQAFMMVAWSNGGSTAASAVVAAKPGDDATTTCGMQGTFWSVDLRYNLTVTQVVIQAGSNGIDDFAVYLDNELLAPGSGTPCGTGISLTSAAATVSCAGITGRYLTLVSGAGTGMSLCSVAVYPEVANAAINRYYYFTTAGGVVQAATNAAGSSHLVEAPDGQTPTFVLNMGSKALVTAVSLALAENLATISVSNSNPLVPAAAPAAPAPAAGRRRLARHAQRALLQGEPSAGVVSCTPGPQPQPNFSYNCAGGTTGQYVIVTGTPGTTLRLDNLAAFLGQPPAPGPSPSPSPAPAAPSPPPVRTFQTMWIGNLLVGGNLDRFQNTSPYSDEVLETYNAAWSNALIQRGYAMDTNASAFTTVEKNVANPTGSPYYYGGTETGPNVFTNTSVSVDSRLSYQRLTELLDTPEVAGAIETNLSGSWGLFDAWMLPYATPAPPPSPSSGGLSTGAIIGIAAGGAAAVVAAAVALFCCVCRGDRRRARQDTGTSKGSLEAGDAAQSMELGGLRQQYPPPALPGGKGGSASTQQLADARKLYAEQQRQEGDPAVPYGSAYANGGGSGGAAQHSHHPSADSSGMLGGGGALSSSEGAGASGSGGPIADDPLLEWILRTQSNTPQHAGRSAAMAAAAATAAATAAAAGDATVLVEAPRDGGAAPGGSGSARGTPKHSRSGSKALMDVRVWQFDFRDLEIQKQIGEGGFGRVYLAKWRETLVAVKVLLNTGVDIEDVDDAERALTLSNPVLEDLQKEASMMAALRHPNVVAFLGVCVNPPSVATEYCARGSLTDVLRGGRANAAKAKQLDWARRINMALDAAKGMLYLHEHSPPIIHRDLKSPNLLVDKHWRVKVSDFNLSKIMEENSVMSSLAATNPRWLAPEILSGGKATLASDVWAFGIVMWEMLTWDLPWGNTNPWQVVQIVGEGGRLEIPPRERLPGPDSATWQELDAYLALLDRCCAQTPAARPKFQEIIVVLRDMLERTLAAKGVIAGSGGAGVSAGASPGGTPFTDSLLRGAASASTAATARGGRGGGGLAPATSNASSLAAARGVSTPASPVAGGDLTLGALSAHDSEADTPMSAAAYGSTLAELGSVGTLSPLGSQSGGGNGGRNA</sequence>
<dbReference type="InterPro" id="IPR011009">
    <property type="entry name" value="Kinase-like_dom_sf"/>
</dbReference>
<feature type="compositionally biased region" description="Pro residues" evidence="16">
    <location>
        <begin position="221"/>
        <end position="238"/>
    </location>
</feature>